<keyword evidence="4" id="KW-1185">Reference proteome</keyword>
<dbReference type="Gene3D" id="3.30.530.80">
    <property type="match status" value="1"/>
</dbReference>
<evidence type="ECO:0000256" key="1">
    <source>
        <dbReference type="SAM" id="MobiDB-lite"/>
    </source>
</evidence>
<feature type="domain" description="DUF4468" evidence="2">
    <location>
        <begin position="37"/>
        <end position="125"/>
    </location>
</feature>
<feature type="compositionally biased region" description="Basic residues" evidence="1">
    <location>
        <begin position="227"/>
        <end position="237"/>
    </location>
</feature>
<proteinExistence type="predicted"/>
<name>A0AAE3QYX2_9BACT</name>
<gene>
    <name evidence="3" type="ORF">QNI22_08055</name>
</gene>
<feature type="region of interest" description="Disordered" evidence="1">
    <location>
        <begin position="208"/>
        <end position="237"/>
    </location>
</feature>
<dbReference type="Proteomes" id="UP001232063">
    <property type="component" value="Unassembled WGS sequence"/>
</dbReference>
<dbReference type="AlphaFoldDB" id="A0AAE3QYX2"/>
<organism evidence="3 4">
    <name type="scientific">Xanthocytophaga agilis</name>
    <dbReference type="NCBI Taxonomy" id="3048010"/>
    <lineage>
        <taxon>Bacteria</taxon>
        <taxon>Pseudomonadati</taxon>
        <taxon>Bacteroidota</taxon>
        <taxon>Cytophagia</taxon>
        <taxon>Cytophagales</taxon>
        <taxon>Rhodocytophagaceae</taxon>
        <taxon>Xanthocytophaga</taxon>
    </lineage>
</organism>
<evidence type="ECO:0000313" key="3">
    <source>
        <dbReference type="EMBL" id="MDJ1500594.1"/>
    </source>
</evidence>
<dbReference type="EMBL" id="JASJOU010000002">
    <property type="protein sequence ID" value="MDJ1500594.1"/>
    <property type="molecule type" value="Genomic_DNA"/>
</dbReference>
<dbReference type="RefSeq" id="WP_314510118.1">
    <property type="nucleotide sequence ID" value="NZ_JASJOU010000002.1"/>
</dbReference>
<evidence type="ECO:0000313" key="4">
    <source>
        <dbReference type="Proteomes" id="UP001232063"/>
    </source>
</evidence>
<sequence length="237" mass="27679">MKKFLTAFGFILYTYVLSFGQSAVTMQKILQYPKYTFSDTVRMTNVPQEELYARAWNWFNEQTKTDINFFEEANKRYGRFTGTSKIPFQSKIAAGNDYVKGKIYFMVRIFVHEGYYIYEFTDFVHQGRLTFNTITTAPKYPYRPMADKDWHNMVWEEMKVTVKDHIYPMVGSLRASMQKESDQFGQIVSQRDAEIPLEELHNADIKTLVPSKAEDPLKNKPKTVSSTKKKAGSKTKK</sequence>
<evidence type="ECO:0000259" key="2">
    <source>
        <dbReference type="Pfam" id="PF14730"/>
    </source>
</evidence>
<dbReference type="Pfam" id="PF14730">
    <property type="entry name" value="DUF4468"/>
    <property type="match status" value="1"/>
</dbReference>
<comment type="caution">
    <text evidence="3">The sequence shown here is derived from an EMBL/GenBank/DDBJ whole genome shotgun (WGS) entry which is preliminary data.</text>
</comment>
<protein>
    <submittedName>
        <fullName evidence="3">DUF4468 domain-containing protein</fullName>
    </submittedName>
</protein>
<reference evidence="3" key="1">
    <citation type="submission" date="2023-05" db="EMBL/GenBank/DDBJ databases">
        <authorList>
            <person name="Zhang X."/>
        </authorList>
    </citation>
    <scope>NUCLEOTIDE SEQUENCE</scope>
    <source>
        <strain evidence="3">BD1B2-1</strain>
    </source>
</reference>
<accession>A0AAE3QYX2</accession>
<dbReference type="InterPro" id="IPR027823">
    <property type="entry name" value="DUF4468"/>
</dbReference>